<evidence type="ECO:0000313" key="2">
    <source>
        <dbReference type="EMBL" id="SHI45911.1"/>
    </source>
</evidence>
<gene>
    <name evidence="2" type="ORF">SAMN02745163_00303</name>
</gene>
<dbReference type="PANTHER" id="PTHR16255:SF1">
    <property type="entry name" value="REQUIRED FOR MEIOTIC NUCLEAR DIVISION PROTEIN 1 HOMOLOG"/>
    <property type="match status" value="1"/>
</dbReference>
<dbReference type="Proteomes" id="UP000184310">
    <property type="component" value="Unassembled WGS sequence"/>
</dbReference>
<reference evidence="2 3" key="1">
    <citation type="submission" date="2016-11" db="EMBL/GenBank/DDBJ databases">
        <authorList>
            <person name="Jaros S."/>
            <person name="Januszkiewicz K."/>
            <person name="Wedrychowicz H."/>
        </authorList>
    </citation>
    <scope>NUCLEOTIDE SEQUENCE [LARGE SCALE GENOMIC DNA]</scope>
    <source>
        <strain evidence="2 3">DSM 21758</strain>
    </source>
</reference>
<evidence type="ECO:0000259" key="1">
    <source>
        <dbReference type="Pfam" id="PF02582"/>
    </source>
</evidence>
<accession>A0A1M6BAY6</accession>
<name>A0A1M6BAY6_9CLOT</name>
<sequence>MGKFKFKALSVCGEFNISNIAKYYNINKKIKWEEPLIINKSKEQAIYLYYFGSAVFVNHNDDEIKEFLETIRSIEGSLKKVNKEINYNCVEEYRLVTHEEEEMDLTYDDLFIKDIEGYHLDITALVLAKSVALETIEKRIDVIFDEVEKVTELLKKGKINIKETEAATIIGHILSLKNNTISYIMLLDKPDVAWKNEDAKILFDDLADLFELNDRYESLNAKFDALLNTTEVFSNLSHSKKATELELIVILLIFIEVLFAFKDPLINLINLFTK</sequence>
<organism evidence="2 3">
    <name type="scientific">Clostridium cavendishii DSM 21758</name>
    <dbReference type="NCBI Taxonomy" id="1121302"/>
    <lineage>
        <taxon>Bacteria</taxon>
        <taxon>Bacillati</taxon>
        <taxon>Bacillota</taxon>
        <taxon>Clostridia</taxon>
        <taxon>Eubacteriales</taxon>
        <taxon>Clostridiaceae</taxon>
        <taxon>Clostridium</taxon>
    </lineage>
</organism>
<feature type="domain" description="DUF155" evidence="1">
    <location>
        <begin position="46"/>
        <end position="220"/>
    </location>
</feature>
<dbReference type="EMBL" id="FQZB01000003">
    <property type="protein sequence ID" value="SHI45911.1"/>
    <property type="molecule type" value="Genomic_DNA"/>
</dbReference>
<keyword evidence="3" id="KW-1185">Reference proteome</keyword>
<proteinExistence type="predicted"/>
<dbReference type="OrthoDB" id="5338490at2"/>
<dbReference type="InterPro" id="IPR051624">
    <property type="entry name" value="RMD1/Sad1-interacting"/>
</dbReference>
<dbReference type="AlphaFoldDB" id="A0A1M6BAY6"/>
<dbReference type="InterPro" id="IPR003734">
    <property type="entry name" value="DUF155"/>
</dbReference>
<evidence type="ECO:0000313" key="3">
    <source>
        <dbReference type="Proteomes" id="UP000184310"/>
    </source>
</evidence>
<protein>
    <submittedName>
        <fullName evidence="2">Uncharacterized protein, Rmd1/YagE family</fullName>
    </submittedName>
</protein>
<dbReference type="Pfam" id="PF02582">
    <property type="entry name" value="DUF155"/>
    <property type="match status" value="1"/>
</dbReference>
<dbReference type="PANTHER" id="PTHR16255">
    <property type="entry name" value="REQUIRED FOR MEIOTIC NUCLEAR DIVISION PROTEIN 1 HOMOLOG"/>
    <property type="match status" value="1"/>
</dbReference>
<dbReference type="RefSeq" id="WP_072984572.1">
    <property type="nucleotide sequence ID" value="NZ_FQZB01000003.1"/>
</dbReference>